<dbReference type="EMBL" id="KN726528">
    <property type="protein sequence ID" value="KIH67905.1"/>
    <property type="molecule type" value="Genomic_DNA"/>
</dbReference>
<dbReference type="InterPro" id="IPR013783">
    <property type="entry name" value="Ig-like_fold"/>
</dbReference>
<dbReference type="OrthoDB" id="5829556at2759"/>
<evidence type="ECO:0000313" key="2">
    <source>
        <dbReference type="EMBL" id="KIH67905.1"/>
    </source>
</evidence>
<dbReference type="InterPro" id="IPR017868">
    <property type="entry name" value="Filamin/ABP280_repeat-like"/>
</dbReference>
<accession>A0A0C2H2B4</accession>
<evidence type="ECO:0000256" key="1">
    <source>
        <dbReference type="PROSITE-ProRule" id="PRU00087"/>
    </source>
</evidence>
<evidence type="ECO:0000313" key="3">
    <source>
        <dbReference type="Proteomes" id="UP000054047"/>
    </source>
</evidence>
<organism evidence="2 3">
    <name type="scientific">Ancylostoma duodenale</name>
    <dbReference type="NCBI Taxonomy" id="51022"/>
    <lineage>
        <taxon>Eukaryota</taxon>
        <taxon>Metazoa</taxon>
        <taxon>Ecdysozoa</taxon>
        <taxon>Nematoda</taxon>
        <taxon>Chromadorea</taxon>
        <taxon>Rhabditida</taxon>
        <taxon>Rhabditina</taxon>
        <taxon>Rhabditomorpha</taxon>
        <taxon>Strongyloidea</taxon>
        <taxon>Ancylostomatidae</taxon>
        <taxon>Ancylostomatinae</taxon>
        <taxon>Ancylostoma</taxon>
    </lineage>
</organism>
<dbReference type="Proteomes" id="UP000054047">
    <property type="component" value="Unassembled WGS sequence"/>
</dbReference>
<dbReference type="Pfam" id="PF00630">
    <property type="entry name" value="Filamin"/>
    <property type="match status" value="1"/>
</dbReference>
<feature type="repeat" description="Filamin" evidence="1">
    <location>
        <begin position="61"/>
        <end position="159"/>
    </location>
</feature>
<reference evidence="2 3" key="1">
    <citation type="submission" date="2013-12" db="EMBL/GenBank/DDBJ databases">
        <title>Draft genome of the parsitic nematode Ancylostoma duodenale.</title>
        <authorList>
            <person name="Mitreva M."/>
        </authorList>
    </citation>
    <scope>NUCLEOTIDE SEQUENCE [LARGE SCALE GENOMIC DNA]</scope>
    <source>
        <strain evidence="2 3">Zhejiang</strain>
    </source>
</reference>
<dbReference type="PROSITE" id="PS50194">
    <property type="entry name" value="FILAMIN_REPEAT"/>
    <property type="match status" value="1"/>
</dbReference>
<gene>
    <name evidence="2" type="ORF">ANCDUO_01758</name>
</gene>
<dbReference type="Gene3D" id="2.60.40.10">
    <property type="entry name" value="Immunoglobulins"/>
    <property type="match status" value="1"/>
</dbReference>
<dbReference type="SUPFAM" id="SSF81296">
    <property type="entry name" value="E set domains"/>
    <property type="match status" value="1"/>
</dbReference>
<proteinExistence type="predicted"/>
<dbReference type="AlphaFoldDB" id="A0A0C2H2B4"/>
<sequence>MVSAYGVKMIANINGKLVEIPMKRTGAASHGGVFIAHELGRANVKAIMAAFVGSPFRAIVDYPYDPSRISVNGLRSNSISEVRVGTPVTFDIDASLTHDAPITVSVPPVYQQPLLEKDKISPRLHHVRFTPVGEPGSIVPVEIHYDGKPIPFSPFRVKLLPETEVNKVKVRGLDGSGKCTIQFSISFM</sequence>
<protein>
    <submittedName>
        <fullName evidence="2">Filamin/ABP280 repeat protein</fullName>
    </submittedName>
</protein>
<name>A0A0C2H2B4_9BILA</name>
<keyword evidence="3" id="KW-1185">Reference proteome</keyword>
<dbReference type="InterPro" id="IPR014756">
    <property type="entry name" value="Ig_E-set"/>
</dbReference>